<evidence type="ECO:0000313" key="4">
    <source>
        <dbReference type="Proteomes" id="UP000014760"/>
    </source>
</evidence>
<dbReference type="STRING" id="283909.R7T4M1"/>
<dbReference type="HOGENOM" id="CLU_133894_0_0_1"/>
<evidence type="ECO:0000313" key="2">
    <source>
        <dbReference type="EMBL" id="ELT87776.1"/>
    </source>
</evidence>
<name>R7T4M1_CAPTE</name>
<feature type="compositionally biased region" description="Basic and acidic residues" evidence="1">
    <location>
        <begin position="157"/>
        <end position="166"/>
    </location>
</feature>
<reference evidence="3" key="3">
    <citation type="submission" date="2015-06" db="UniProtKB">
        <authorList>
            <consortium name="EnsemblMetazoa"/>
        </authorList>
    </citation>
    <scope>IDENTIFICATION</scope>
</reference>
<dbReference type="EMBL" id="KB312171">
    <property type="protein sequence ID" value="ELT87776.1"/>
    <property type="molecule type" value="Genomic_DNA"/>
</dbReference>
<keyword evidence="4" id="KW-1185">Reference proteome</keyword>
<dbReference type="EnsemblMetazoa" id="CapteT21746">
    <property type="protein sequence ID" value="CapteP21746"/>
    <property type="gene ID" value="CapteG21746"/>
</dbReference>
<dbReference type="OMA" id="QWINPKK"/>
<dbReference type="InterPro" id="IPR022179">
    <property type="entry name" value="CFAP276"/>
</dbReference>
<gene>
    <name evidence="2" type="ORF">CAPTEDRAFT_21746</name>
</gene>
<reference evidence="2 4" key="2">
    <citation type="journal article" date="2013" name="Nature">
        <title>Insights into bilaterian evolution from three spiralian genomes.</title>
        <authorList>
            <person name="Simakov O."/>
            <person name="Marletaz F."/>
            <person name="Cho S.J."/>
            <person name="Edsinger-Gonzales E."/>
            <person name="Havlak P."/>
            <person name="Hellsten U."/>
            <person name="Kuo D.H."/>
            <person name="Larsson T."/>
            <person name="Lv J."/>
            <person name="Arendt D."/>
            <person name="Savage R."/>
            <person name="Osoegawa K."/>
            <person name="de Jong P."/>
            <person name="Grimwood J."/>
            <person name="Chapman J.A."/>
            <person name="Shapiro H."/>
            <person name="Aerts A."/>
            <person name="Otillar R.P."/>
            <person name="Terry A.Y."/>
            <person name="Boore J.L."/>
            <person name="Grigoriev I.V."/>
            <person name="Lindberg D.R."/>
            <person name="Seaver E.C."/>
            <person name="Weisblat D.A."/>
            <person name="Putnam N.H."/>
            <person name="Rokhsar D.S."/>
        </authorList>
    </citation>
    <scope>NUCLEOTIDE SEQUENCE</scope>
    <source>
        <strain evidence="2 4">I ESC-2004</strain>
    </source>
</reference>
<dbReference type="Proteomes" id="UP000014760">
    <property type="component" value="Unassembled WGS sequence"/>
</dbReference>
<evidence type="ECO:0000256" key="1">
    <source>
        <dbReference type="SAM" id="MobiDB-lite"/>
    </source>
</evidence>
<proteinExistence type="predicted"/>
<sequence length="166" mass="19091">MATTRDPYPYPQYQNDNDFMGASATKRDPFGLPTHLAQARDPWRRLYNKYTLSSSRHEVTHFDPQAPRDSLDFILKAGYNHHSEFLKDGNETLVQPETLGSGHNRILKNKTFQVPPDPFPMNHPLRTAKSERKEDINSIKNVIPSHHNQRSNPGFVRKHDGGLYTV</sequence>
<organism evidence="2">
    <name type="scientific">Capitella teleta</name>
    <name type="common">Polychaete worm</name>
    <dbReference type="NCBI Taxonomy" id="283909"/>
    <lineage>
        <taxon>Eukaryota</taxon>
        <taxon>Metazoa</taxon>
        <taxon>Spiralia</taxon>
        <taxon>Lophotrochozoa</taxon>
        <taxon>Annelida</taxon>
        <taxon>Polychaeta</taxon>
        <taxon>Sedentaria</taxon>
        <taxon>Scolecida</taxon>
        <taxon>Capitellidae</taxon>
        <taxon>Capitella</taxon>
    </lineage>
</organism>
<reference evidence="4" key="1">
    <citation type="submission" date="2012-12" db="EMBL/GenBank/DDBJ databases">
        <authorList>
            <person name="Hellsten U."/>
            <person name="Grimwood J."/>
            <person name="Chapman J.A."/>
            <person name="Shapiro H."/>
            <person name="Aerts A."/>
            <person name="Otillar R.P."/>
            <person name="Terry A.Y."/>
            <person name="Boore J.L."/>
            <person name="Simakov O."/>
            <person name="Marletaz F."/>
            <person name="Cho S.-J."/>
            <person name="Edsinger-Gonzales E."/>
            <person name="Havlak P."/>
            <person name="Kuo D.-H."/>
            <person name="Larsson T."/>
            <person name="Lv J."/>
            <person name="Arendt D."/>
            <person name="Savage R."/>
            <person name="Osoegawa K."/>
            <person name="de Jong P."/>
            <person name="Lindberg D.R."/>
            <person name="Seaver E.C."/>
            <person name="Weisblat D.A."/>
            <person name="Putnam N.H."/>
            <person name="Grigoriev I.V."/>
            <person name="Rokhsar D.S."/>
        </authorList>
    </citation>
    <scope>NUCLEOTIDE SEQUENCE</scope>
    <source>
        <strain evidence="4">I ESC-2004</strain>
    </source>
</reference>
<dbReference type="OrthoDB" id="10013535at2759"/>
<dbReference type="AlphaFoldDB" id="R7T4M1"/>
<dbReference type="EMBL" id="AMQN01003590">
    <property type="status" value="NOT_ANNOTATED_CDS"/>
    <property type="molecule type" value="Genomic_DNA"/>
</dbReference>
<accession>R7T4M1</accession>
<dbReference type="FunCoup" id="R7T4M1">
    <property type="interactions" value="6"/>
</dbReference>
<protein>
    <submittedName>
        <fullName evidence="2 3">Uncharacterized protein</fullName>
    </submittedName>
</protein>
<evidence type="ECO:0000313" key="3">
    <source>
        <dbReference type="EnsemblMetazoa" id="CapteP21746"/>
    </source>
</evidence>
<dbReference type="Pfam" id="PF12494">
    <property type="entry name" value="DUF3695"/>
    <property type="match status" value="1"/>
</dbReference>
<feature type="region of interest" description="Disordered" evidence="1">
    <location>
        <begin position="144"/>
        <end position="166"/>
    </location>
</feature>